<reference evidence="7 8" key="1">
    <citation type="submission" date="2018-08" db="EMBL/GenBank/DDBJ databases">
        <title>A genome reference for cultivated species of the human gut microbiota.</title>
        <authorList>
            <person name="Zou Y."/>
            <person name="Xue W."/>
            <person name="Luo G."/>
        </authorList>
    </citation>
    <scope>NUCLEOTIDE SEQUENCE [LARGE SCALE GENOMIC DNA]</scope>
    <source>
        <strain evidence="7 8">AM25-1</strain>
    </source>
</reference>
<evidence type="ECO:0000256" key="3">
    <source>
        <dbReference type="ARBA" id="ARBA00023295"/>
    </source>
</evidence>
<dbReference type="GO" id="GO:0008422">
    <property type="term" value="F:beta-glucosidase activity"/>
    <property type="evidence" value="ECO:0007669"/>
    <property type="project" value="TreeGrafter"/>
</dbReference>
<dbReference type="Proteomes" id="UP000284676">
    <property type="component" value="Unassembled WGS sequence"/>
</dbReference>
<dbReference type="FunFam" id="3.20.20.80:FF:000004">
    <property type="entry name" value="Beta-glucosidase 6-phospho-beta-glucosidase"/>
    <property type="match status" value="1"/>
</dbReference>
<name>A0A414PQX4_FUSMR</name>
<dbReference type="InterPro" id="IPR001360">
    <property type="entry name" value="Glyco_hydro_1"/>
</dbReference>
<dbReference type="EMBL" id="QRHL01000020">
    <property type="protein sequence ID" value="RHF70920.1"/>
    <property type="molecule type" value="Genomic_DNA"/>
</dbReference>
<dbReference type="PROSITE" id="PS00653">
    <property type="entry name" value="GLYCOSYL_HYDROL_F1_2"/>
    <property type="match status" value="1"/>
</dbReference>
<evidence type="ECO:0000313" key="7">
    <source>
        <dbReference type="EMBL" id="RHF70920.1"/>
    </source>
</evidence>
<evidence type="ECO:0000256" key="6">
    <source>
        <dbReference type="RuleBase" id="RU004468"/>
    </source>
</evidence>
<dbReference type="PANTHER" id="PTHR10353:SF136">
    <property type="entry name" value="ARYL-PHOSPHO-BETA-D-GLUCOSIDASE BGLC"/>
    <property type="match status" value="1"/>
</dbReference>
<dbReference type="Gene3D" id="3.20.20.80">
    <property type="entry name" value="Glycosidases"/>
    <property type="match status" value="1"/>
</dbReference>
<dbReference type="PROSITE" id="PS00572">
    <property type="entry name" value="GLYCOSYL_HYDROL_F1_1"/>
    <property type="match status" value="1"/>
</dbReference>
<protein>
    <submittedName>
        <fullName evidence="7">Glycoside hydrolase family 1 protein</fullName>
    </submittedName>
</protein>
<accession>A0A414PQX4</accession>
<dbReference type="Pfam" id="PF00232">
    <property type="entry name" value="Glyco_hydro_1"/>
    <property type="match status" value="1"/>
</dbReference>
<keyword evidence="2 6" id="KW-0378">Hydrolase</keyword>
<sequence length="467" mass="53706">MSFPKNFLWGSATAAYQVEGAWNQDGKGPSIWDLYSKLPGTTFEGTNGDIAADHYNRYKEDVKTMAEMGLKTYRFSIAWTRIFPEGSGKINEKGIEFYSNLIDELLKYNIEPMITLYHWDLPQALQDKYAGWESREIIDDFVEYARVCFKNFGDRVKYWIVMNEPNVFIGLGYGIALHPPGLKDRKKELNAGHITALANAKAIKLFREIVPNGMIGSSIAYGPAYAASESEEDKLALEKYYNYNVWWWFDPYFKGEYPADMLKYNQEKYGAPEILDGDMELLKSAKSDFIGINYYCTQMIADNKEGVGYNGMNTTGEKNSQKENGVPGLFKNVRNTNLEYTDWDWAIDPDGLRYGMVQLKERYNLPIIISENGLGAVDPIDEEGNVQDIPRIDYLREHIIACEKAIEEGVDLLGYCTWSYIDLLSWLNGYKKQYGFIYVDRKNNLERKKKASYFWYKDVIASNGEKL</sequence>
<comment type="similarity">
    <text evidence="1 5">Belongs to the glycosyl hydrolase 1 family.</text>
</comment>
<dbReference type="GO" id="GO:0005829">
    <property type="term" value="C:cytosol"/>
    <property type="evidence" value="ECO:0007669"/>
    <property type="project" value="TreeGrafter"/>
</dbReference>
<dbReference type="GO" id="GO:0016052">
    <property type="term" value="P:carbohydrate catabolic process"/>
    <property type="evidence" value="ECO:0007669"/>
    <property type="project" value="TreeGrafter"/>
</dbReference>
<comment type="caution">
    <text evidence="7">The sequence shown here is derived from an EMBL/GenBank/DDBJ whole genome shotgun (WGS) entry which is preliminary data.</text>
</comment>
<dbReference type="InterPro" id="IPR033132">
    <property type="entry name" value="GH_1_N_CS"/>
</dbReference>
<evidence type="ECO:0000256" key="2">
    <source>
        <dbReference type="ARBA" id="ARBA00022801"/>
    </source>
</evidence>
<dbReference type="AlphaFoldDB" id="A0A414PQX4"/>
<dbReference type="InterPro" id="IPR017853">
    <property type="entry name" value="GH"/>
</dbReference>
<dbReference type="SUPFAM" id="SSF51445">
    <property type="entry name" value="(Trans)glycosidases"/>
    <property type="match status" value="1"/>
</dbReference>
<evidence type="ECO:0000256" key="5">
    <source>
        <dbReference type="RuleBase" id="RU003690"/>
    </source>
</evidence>
<dbReference type="PANTHER" id="PTHR10353">
    <property type="entry name" value="GLYCOSYL HYDROLASE"/>
    <property type="match status" value="1"/>
</dbReference>
<dbReference type="RefSeq" id="WP_117708865.1">
    <property type="nucleotide sequence ID" value="NZ_CAEUHP010000001.1"/>
</dbReference>
<evidence type="ECO:0000256" key="4">
    <source>
        <dbReference type="PROSITE-ProRule" id="PRU10055"/>
    </source>
</evidence>
<organism evidence="7 8">
    <name type="scientific">Fusobacterium mortiferum</name>
    <dbReference type="NCBI Taxonomy" id="850"/>
    <lineage>
        <taxon>Bacteria</taxon>
        <taxon>Fusobacteriati</taxon>
        <taxon>Fusobacteriota</taxon>
        <taxon>Fusobacteriia</taxon>
        <taxon>Fusobacteriales</taxon>
        <taxon>Fusobacteriaceae</taxon>
        <taxon>Fusobacterium</taxon>
    </lineage>
</organism>
<gene>
    <name evidence="7" type="ORF">DW663_09635</name>
</gene>
<dbReference type="InterPro" id="IPR018120">
    <property type="entry name" value="Glyco_hydro_1_AS"/>
</dbReference>
<evidence type="ECO:0000256" key="1">
    <source>
        <dbReference type="ARBA" id="ARBA00010838"/>
    </source>
</evidence>
<dbReference type="PRINTS" id="PR00131">
    <property type="entry name" value="GLHYDRLASE1"/>
</dbReference>
<keyword evidence="3 6" id="KW-0326">Glycosidase</keyword>
<evidence type="ECO:0000313" key="8">
    <source>
        <dbReference type="Proteomes" id="UP000284676"/>
    </source>
</evidence>
<feature type="active site" description="Nucleophile" evidence="4">
    <location>
        <position position="371"/>
    </location>
</feature>
<proteinExistence type="inferred from homology"/>